<keyword evidence="1" id="KW-0472">Membrane</keyword>
<keyword evidence="1" id="KW-0812">Transmembrane</keyword>
<protein>
    <submittedName>
        <fullName evidence="2 3">Uncharacterized protein</fullName>
    </submittedName>
</protein>
<keyword evidence="4" id="KW-1185">Reference proteome</keyword>
<evidence type="ECO:0000313" key="3">
    <source>
        <dbReference type="EnsemblPlants" id="PAC:32982935.CDS.1"/>
    </source>
</evidence>
<accession>A0A2K1J1D7</accession>
<reference evidence="2 4" key="2">
    <citation type="journal article" date="2018" name="Plant J.">
        <title>The Physcomitrella patens chromosome-scale assembly reveals moss genome structure and evolution.</title>
        <authorList>
            <person name="Lang D."/>
            <person name="Ullrich K.K."/>
            <person name="Murat F."/>
            <person name="Fuchs J."/>
            <person name="Jenkins J."/>
            <person name="Haas F.B."/>
            <person name="Piednoel M."/>
            <person name="Gundlach H."/>
            <person name="Van Bel M."/>
            <person name="Meyberg R."/>
            <person name="Vives C."/>
            <person name="Morata J."/>
            <person name="Symeonidi A."/>
            <person name="Hiss M."/>
            <person name="Muchero W."/>
            <person name="Kamisugi Y."/>
            <person name="Saleh O."/>
            <person name="Blanc G."/>
            <person name="Decker E.L."/>
            <person name="van Gessel N."/>
            <person name="Grimwood J."/>
            <person name="Hayes R.D."/>
            <person name="Graham S.W."/>
            <person name="Gunter L.E."/>
            <person name="McDaniel S.F."/>
            <person name="Hoernstein S.N.W."/>
            <person name="Larsson A."/>
            <person name="Li F.W."/>
            <person name="Perroud P.F."/>
            <person name="Phillips J."/>
            <person name="Ranjan P."/>
            <person name="Rokshar D.S."/>
            <person name="Rothfels C.J."/>
            <person name="Schneider L."/>
            <person name="Shu S."/>
            <person name="Stevenson D.W."/>
            <person name="Thummler F."/>
            <person name="Tillich M."/>
            <person name="Villarreal Aguilar J.C."/>
            <person name="Widiez T."/>
            <person name="Wong G.K."/>
            <person name="Wymore A."/>
            <person name="Zhang Y."/>
            <person name="Zimmer A.D."/>
            <person name="Quatrano R.S."/>
            <person name="Mayer K.F.X."/>
            <person name="Goodstein D."/>
            <person name="Casacuberta J.M."/>
            <person name="Vandepoele K."/>
            <person name="Reski R."/>
            <person name="Cuming A.C."/>
            <person name="Tuskan G.A."/>
            <person name="Maumus F."/>
            <person name="Salse J."/>
            <person name="Schmutz J."/>
            <person name="Rensing S.A."/>
        </authorList>
    </citation>
    <scope>NUCLEOTIDE SEQUENCE [LARGE SCALE GENOMIC DNA]</scope>
    <source>
        <strain evidence="3 4">cv. Gransden 2004</strain>
    </source>
</reference>
<dbReference type="InParanoid" id="A0A2K1J1D7"/>
<evidence type="ECO:0000313" key="4">
    <source>
        <dbReference type="Proteomes" id="UP000006727"/>
    </source>
</evidence>
<reference evidence="2 4" key="1">
    <citation type="journal article" date="2008" name="Science">
        <title>The Physcomitrella genome reveals evolutionary insights into the conquest of land by plants.</title>
        <authorList>
            <person name="Rensing S."/>
            <person name="Lang D."/>
            <person name="Zimmer A."/>
            <person name="Terry A."/>
            <person name="Salamov A."/>
            <person name="Shapiro H."/>
            <person name="Nishiyama T."/>
            <person name="Perroud P.-F."/>
            <person name="Lindquist E."/>
            <person name="Kamisugi Y."/>
            <person name="Tanahashi T."/>
            <person name="Sakakibara K."/>
            <person name="Fujita T."/>
            <person name="Oishi K."/>
            <person name="Shin-I T."/>
            <person name="Kuroki Y."/>
            <person name="Toyoda A."/>
            <person name="Suzuki Y."/>
            <person name="Hashimoto A."/>
            <person name="Yamaguchi K."/>
            <person name="Sugano A."/>
            <person name="Kohara Y."/>
            <person name="Fujiyama A."/>
            <person name="Anterola A."/>
            <person name="Aoki S."/>
            <person name="Ashton N."/>
            <person name="Barbazuk W.B."/>
            <person name="Barker E."/>
            <person name="Bennetzen J."/>
            <person name="Bezanilla M."/>
            <person name="Blankenship R."/>
            <person name="Cho S.H."/>
            <person name="Dutcher S."/>
            <person name="Estelle M."/>
            <person name="Fawcett J.A."/>
            <person name="Gundlach H."/>
            <person name="Hanada K."/>
            <person name="Heyl A."/>
            <person name="Hicks K.A."/>
            <person name="Hugh J."/>
            <person name="Lohr M."/>
            <person name="Mayer K."/>
            <person name="Melkozernov A."/>
            <person name="Murata T."/>
            <person name="Nelson D."/>
            <person name="Pils B."/>
            <person name="Prigge M."/>
            <person name="Reiss B."/>
            <person name="Renner T."/>
            <person name="Rombauts S."/>
            <person name="Rushton P."/>
            <person name="Sanderfoot A."/>
            <person name="Schween G."/>
            <person name="Shiu S.-H."/>
            <person name="Stueber K."/>
            <person name="Theodoulou F.L."/>
            <person name="Tu H."/>
            <person name="Van de Peer Y."/>
            <person name="Verrier P.J."/>
            <person name="Waters E."/>
            <person name="Wood A."/>
            <person name="Yang L."/>
            <person name="Cove D."/>
            <person name="Cuming A."/>
            <person name="Hasebe M."/>
            <person name="Lucas S."/>
            <person name="Mishler D.B."/>
            <person name="Reski R."/>
            <person name="Grigoriev I."/>
            <person name="Quatrano R.S."/>
            <person name="Boore J.L."/>
        </authorList>
    </citation>
    <scope>NUCLEOTIDE SEQUENCE [LARGE SCALE GENOMIC DNA]</scope>
    <source>
        <strain evidence="3 4">cv. Gransden 2004</strain>
    </source>
</reference>
<dbReference type="EnsemblPlants" id="Pp3c18_17079V3.1">
    <property type="protein sequence ID" value="PAC:32982935.CDS.1"/>
    <property type="gene ID" value="Pp3c18_17079"/>
</dbReference>
<dbReference type="EMBL" id="ABEU02000018">
    <property type="protein sequence ID" value="PNR35343.1"/>
    <property type="molecule type" value="Genomic_DNA"/>
</dbReference>
<organism evidence="2">
    <name type="scientific">Physcomitrium patens</name>
    <name type="common">Spreading-leaved earth moss</name>
    <name type="synonym">Physcomitrella patens</name>
    <dbReference type="NCBI Taxonomy" id="3218"/>
    <lineage>
        <taxon>Eukaryota</taxon>
        <taxon>Viridiplantae</taxon>
        <taxon>Streptophyta</taxon>
        <taxon>Embryophyta</taxon>
        <taxon>Bryophyta</taxon>
        <taxon>Bryophytina</taxon>
        <taxon>Bryopsida</taxon>
        <taxon>Funariidae</taxon>
        <taxon>Funariales</taxon>
        <taxon>Funariaceae</taxon>
        <taxon>Physcomitrium</taxon>
    </lineage>
</organism>
<sequence length="121" mass="13836">MIALGVRGWQWCRRPSVCCGVWCLACCCGSVASDCLVQWIDREPFRLLGLVLVFNPLVLFCFRFHKLLALRIDPILLLSEVLRCNRGCGGEAWRLYGLDCSGAAVFCCFSCFHFRFKAWKF</sequence>
<dbReference type="Proteomes" id="UP000006727">
    <property type="component" value="Chromosome 18"/>
</dbReference>
<reference evidence="3" key="3">
    <citation type="submission" date="2020-12" db="UniProtKB">
        <authorList>
            <consortium name="EnsemblPlants"/>
        </authorList>
    </citation>
    <scope>IDENTIFICATION</scope>
</reference>
<feature type="transmembrane region" description="Helical" evidence="1">
    <location>
        <begin position="43"/>
        <end position="62"/>
    </location>
</feature>
<evidence type="ECO:0000256" key="1">
    <source>
        <dbReference type="SAM" id="Phobius"/>
    </source>
</evidence>
<dbReference type="AlphaFoldDB" id="A0A2K1J1D7"/>
<dbReference type="Gramene" id="Pp3c18_17079V3.1">
    <property type="protein sequence ID" value="PAC:32982935.CDS.1"/>
    <property type="gene ID" value="Pp3c18_17079"/>
</dbReference>
<name>A0A2K1J1D7_PHYPA</name>
<proteinExistence type="predicted"/>
<evidence type="ECO:0000313" key="2">
    <source>
        <dbReference type="EMBL" id="PNR35343.1"/>
    </source>
</evidence>
<keyword evidence="1" id="KW-1133">Transmembrane helix</keyword>
<gene>
    <name evidence="2" type="ORF">PHYPA_023243</name>
</gene>